<feature type="transmembrane region" description="Helical" evidence="6">
    <location>
        <begin position="452"/>
        <end position="472"/>
    </location>
</feature>
<feature type="transmembrane region" description="Helical" evidence="6">
    <location>
        <begin position="72"/>
        <end position="93"/>
    </location>
</feature>
<dbReference type="NCBIfam" id="TIGR00297">
    <property type="entry name" value="TIGR00297 family protein"/>
    <property type="match status" value="1"/>
</dbReference>
<dbReference type="HOGENOM" id="CLU_055956_0_0_2"/>
<evidence type="ECO:0000256" key="4">
    <source>
        <dbReference type="ARBA" id="ARBA00022989"/>
    </source>
</evidence>
<dbReference type="EMBL" id="CP002101">
    <property type="protein sequence ID" value="AEH60951.1"/>
    <property type="molecule type" value="Genomic_DNA"/>
</dbReference>
<keyword evidence="5 6" id="KW-0472">Membrane</keyword>
<feature type="transmembrane region" description="Helical" evidence="6">
    <location>
        <begin position="320"/>
        <end position="337"/>
    </location>
</feature>
<dbReference type="InterPro" id="IPR002794">
    <property type="entry name" value="DUF92_TMEM19"/>
</dbReference>
<evidence type="ECO:0000256" key="6">
    <source>
        <dbReference type="SAM" id="Phobius"/>
    </source>
</evidence>
<reference evidence="7" key="1">
    <citation type="submission" date="2010-07" db="EMBL/GenBank/DDBJ databases">
        <title>The complete genome of Methanosalsum zhilinae DSM 4017.</title>
        <authorList>
            <consortium name="US DOE Joint Genome Institute (JGI-PGF)"/>
            <person name="Lucas S."/>
            <person name="Copeland A."/>
            <person name="Lapidus A."/>
            <person name="Glavina del Rio T."/>
            <person name="Dalin E."/>
            <person name="Tice H."/>
            <person name="Bruce D."/>
            <person name="Goodwin L."/>
            <person name="Pitluck S."/>
            <person name="Kyrpides N."/>
            <person name="Mavromatis K."/>
            <person name="Ovchinnikova G."/>
            <person name="Daligault H."/>
            <person name="Detter J.C."/>
            <person name="Han C."/>
            <person name="Tapia R."/>
            <person name="Larimer F."/>
            <person name="Land M."/>
            <person name="Hauser L."/>
            <person name="Markowitz V."/>
            <person name="Cheng J.-F."/>
            <person name="Hugenholtz P."/>
            <person name="Woyke T."/>
            <person name="Wu D."/>
            <person name="Spring S."/>
            <person name="Schueler E."/>
            <person name="Brambilla E."/>
            <person name="Klenk H.-P."/>
            <person name="Eisen J.A."/>
        </authorList>
    </citation>
    <scope>NUCLEOTIDE SEQUENCE</scope>
    <source>
        <strain evidence="7">DSM 4017</strain>
    </source>
</reference>
<dbReference type="Pfam" id="PF01940">
    <property type="entry name" value="DUF92"/>
    <property type="match status" value="1"/>
</dbReference>
<comment type="similarity">
    <text evidence="2">Belongs to the TMEM19 family.</text>
</comment>
<accession>F7XM14</accession>
<feature type="transmembrane region" description="Helical" evidence="6">
    <location>
        <begin position="417"/>
        <end position="440"/>
    </location>
</feature>
<dbReference type="InterPro" id="IPR036259">
    <property type="entry name" value="MFS_trans_sf"/>
</dbReference>
<feature type="transmembrane region" description="Helical" evidence="6">
    <location>
        <begin position="343"/>
        <end position="366"/>
    </location>
</feature>
<dbReference type="PANTHER" id="PTHR13353">
    <property type="entry name" value="TRANSMEMBRANE PROTEIN 19"/>
    <property type="match status" value="1"/>
</dbReference>
<dbReference type="GeneID" id="10822722"/>
<keyword evidence="8" id="KW-1185">Reference proteome</keyword>
<proteinExistence type="inferred from homology"/>
<dbReference type="OrthoDB" id="28948at2157"/>
<evidence type="ECO:0000256" key="3">
    <source>
        <dbReference type="ARBA" id="ARBA00022692"/>
    </source>
</evidence>
<dbReference type="STRING" id="679901.Mzhil_1095"/>
<evidence type="ECO:0000256" key="2">
    <source>
        <dbReference type="ARBA" id="ARBA00009012"/>
    </source>
</evidence>
<dbReference type="Proteomes" id="UP000006622">
    <property type="component" value="Chromosome"/>
</dbReference>
<evidence type="ECO:0008006" key="9">
    <source>
        <dbReference type="Google" id="ProtNLM"/>
    </source>
</evidence>
<feature type="transmembrane region" description="Helical" evidence="6">
    <location>
        <begin position="99"/>
        <end position="122"/>
    </location>
</feature>
<sequence>MYKRSKRYILQIFSGLLVLLTFPFIGLHGLIILFTLIFLAVKLVSGNQKLYFTVSNELFDDHERTPSRVNSIISNIHHLFLSVLILLIISLVLELTPYSLPLFIIGSAFGLSIIGDCAASIINDHKESKHRSMDNIDHSIQNIYSKNCRYCNLPSTTGFLAAAIIAAFLAGSWIIYNESGSVPYNIIIFVSVIGAMTGALFESIPSNVDDMFSVPLSSSMVMWMFFDFGYTVSPYEIAGALLFSLFLAYMAYRVRIADISALISATLLGVLIIVFSNILWFVLLLTFFILGGAFTKYRYRYKESIGIAQSKGGVRTYDNVFSNSIAALALAISYGIFPQHSELIVYAYLGAVATATGDTLASEIGTTSSSKPRMITNFKVTEPGADGAVSFLGEMAALAGSAIIAILAVAFGLTESILLAIMVTSLSGLLGTNVDSLLGATLQKYNILSNSGVNLVSTIAGAIIAGVIFLLIT</sequence>
<organism evidence="7 8">
    <name type="scientific">Methanosalsum zhilinae (strain DSM 4017 / NBRC 107636 / OCM 62 / WeN5)</name>
    <name type="common">Methanohalophilus zhilinae</name>
    <dbReference type="NCBI Taxonomy" id="679901"/>
    <lineage>
        <taxon>Archaea</taxon>
        <taxon>Methanobacteriati</taxon>
        <taxon>Methanobacteriota</taxon>
        <taxon>Stenosarchaea group</taxon>
        <taxon>Methanomicrobia</taxon>
        <taxon>Methanosarcinales</taxon>
        <taxon>Methanosarcinaceae</taxon>
        <taxon>Methanosalsum</taxon>
    </lineage>
</organism>
<evidence type="ECO:0000313" key="7">
    <source>
        <dbReference type="EMBL" id="AEH60951.1"/>
    </source>
</evidence>
<dbReference type="SUPFAM" id="SSF103473">
    <property type="entry name" value="MFS general substrate transporter"/>
    <property type="match status" value="1"/>
</dbReference>
<dbReference type="AlphaFoldDB" id="F7XM14"/>
<dbReference type="PANTHER" id="PTHR13353:SF5">
    <property type="entry name" value="TRANSMEMBRANE PROTEIN 19"/>
    <property type="match status" value="1"/>
</dbReference>
<feature type="transmembrane region" description="Helical" evidence="6">
    <location>
        <begin position="387"/>
        <end position="411"/>
    </location>
</feature>
<evidence type="ECO:0000256" key="5">
    <source>
        <dbReference type="ARBA" id="ARBA00023136"/>
    </source>
</evidence>
<feature type="transmembrane region" description="Helical" evidence="6">
    <location>
        <begin position="12"/>
        <end position="41"/>
    </location>
</feature>
<evidence type="ECO:0000313" key="8">
    <source>
        <dbReference type="Proteomes" id="UP000006622"/>
    </source>
</evidence>
<evidence type="ECO:0000256" key="1">
    <source>
        <dbReference type="ARBA" id="ARBA00004141"/>
    </source>
</evidence>
<gene>
    <name evidence="7" type="ordered locus">Mzhil_1095</name>
</gene>
<keyword evidence="4 6" id="KW-1133">Transmembrane helix</keyword>
<keyword evidence="3 6" id="KW-0812">Transmembrane</keyword>
<name>F7XM14_METZD</name>
<protein>
    <recommendedName>
        <fullName evidence="9">TIGR00297 family protein</fullName>
    </recommendedName>
</protein>
<feature type="transmembrane region" description="Helical" evidence="6">
    <location>
        <begin position="232"/>
        <end position="252"/>
    </location>
</feature>
<comment type="subcellular location">
    <subcellularLocation>
        <location evidence="1">Membrane</location>
        <topology evidence="1">Multi-pass membrane protein</topology>
    </subcellularLocation>
</comment>
<dbReference type="KEGG" id="mzh:Mzhil_1095"/>
<feature type="transmembrane region" description="Helical" evidence="6">
    <location>
        <begin position="182"/>
        <end position="201"/>
    </location>
</feature>
<dbReference type="GO" id="GO:0016020">
    <property type="term" value="C:membrane"/>
    <property type="evidence" value="ECO:0007669"/>
    <property type="project" value="UniProtKB-SubCell"/>
</dbReference>
<feature type="transmembrane region" description="Helical" evidence="6">
    <location>
        <begin position="156"/>
        <end position="176"/>
    </location>
</feature>
<dbReference type="RefSeq" id="WP_013898388.1">
    <property type="nucleotide sequence ID" value="NC_015676.1"/>
</dbReference>